<evidence type="ECO:0000256" key="1">
    <source>
        <dbReference type="SAM" id="MobiDB-lite"/>
    </source>
</evidence>
<evidence type="ECO:0000313" key="3">
    <source>
        <dbReference type="EMBL" id="EDK43876.1"/>
    </source>
</evidence>
<protein>
    <submittedName>
        <fullName evidence="3">Uncharacterized protein</fullName>
    </submittedName>
</protein>
<sequence>MTLTLFNTTFYSIAAPPVFQSTYTQTNTIELENTAGNFTQTVANLKISESLVDGKLSLNASTSSSTTASSSMSQTGPSLTSALQSTSLRPSELAKTLLITQTTLEVVNSGTCDEYGCFDFDILEEKTIVWTSTYSPIKSPTLFSSADAVDELLGPMLTTPLKAIDPEQTNVDFSFNNLASLSNEEDSKVEVPVAEVVSPVEQTDNSQNDRSPITEASVHPEPENSISEATTYEGVGLTNIPSCVSFFAVGLIIILIK</sequence>
<dbReference type="GeneID" id="5234084"/>
<feature type="region of interest" description="Disordered" evidence="1">
    <location>
        <begin position="65"/>
        <end position="84"/>
    </location>
</feature>
<feature type="compositionally biased region" description="Polar residues" evidence="1">
    <location>
        <begin position="202"/>
        <end position="211"/>
    </location>
</feature>
<accession>A5DXG8</accession>
<dbReference type="VEuPathDB" id="FungiDB:LELG_02055"/>
<dbReference type="KEGG" id="lel:PVL30_002030"/>
<evidence type="ECO:0000313" key="4">
    <source>
        <dbReference type="Proteomes" id="UP000001996"/>
    </source>
</evidence>
<reference evidence="3 4" key="1">
    <citation type="journal article" date="2009" name="Nature">
        <title>Evolution of pathogenicity and sexual reproduction in eight Candida genomes.</title>
        <authorList>
            <person name="Butler G."/>
            <person name="Rasmussen M.D."/>
            <person name="Lin M.F."/>
            <person name="Santos M.A."/>
            <person name="Sakthikumar S."/>
            <person name="Munro C.A."/>
            <person name="Rheinbay E."/>
            <person name="Grabherr M."/>
            <person name="Forche A."/>
            <person name="Reedy J.L."/>
            <person name="Agrafioti I."/>
            <person name="Arnaud M.B."/>
            <person name="Bates S."/>
            <person name="Brown A.J."/>
            <person name="Brunke S."/>
            <person name="Costanzo M.C."/>
            <person name="Fitzpatrick D.A."/>
            <person name="de Groot P.W."/>
            <person name="Harris D."/>
            <person name="Hoyer L.L."/>
            <person name="Hube B."/>
            <person name="Klis F.M."/>
            <person name="Kodira C."/>
            <person name="Lennard N."/>
            <person name="Logue M.E."/>
            <person name="Martin R."/>
            <person name="Neiman A.M."/>
            <person name="Nikolaou E."/>
            <person name="Quail M.A."/>
            <person name="Quinn J."/>
            <person name="Santos M.C."/>
            <person name="Schmitzberger F.F."/>
            <person name="Sherlock G."/>
            <person name="Shah P."/>
            <person name="Silverstein K.A."/>
            <person name="Skrzypek M.S."/>
            <person name="Soll D."/>
            <person name="Staggs R."/>
            <person name="Stansfield I."/>
            <person name="Stumpf M.P."/>
            <person name="Sudbery P.E."/>
            <person name="Srikantha T."/>
            <person name="Zeng Q."/>
            <person name="Berman J."/>
            <person name="Berriman M."/>
            <person name="Heitman J."/>
            <person name="Gow N.A."/>
            <person name="Lorenz M.C."/>
            <person name="Birren B.W."/>
            <person name="Kellis M."/>
            <person name="Cuomo C.A."/>
        </authorList>
    </citation>
    <scope>NUCLEOTIDE SEQUENCE [LARGE SCALE GENOMIC DNA]</scope>
    <source>
        <strain evidence="4">ATCC 11503 / BCRC 21390 / CBS 2605 / JCM 1781 / NBRC 1676 / NRRL YB-4239</strain>
    </source>
</reference>
<dbReference type="InParanoid" id="A5DXG8"/>
<keyword evidence="4" id="KW-1185">Reference proteome</keyword>
<name>A5DXG8_LODEL</name>
<dbReference type="Proteomes" id="UP000001996">
    <property type="component" value="Unassembled WGS sequence"/>
</dbReference>
<keyword evidence="2" id="KW-0472">Membrane</keyword>
<feature type="compositionally biased region" description="Low complexity" evidence="1">
    <location>
        <begin position="65"/>
        <end position="75"/>
    </location>
</feature>
<keyword evidence="2" id="KW-0812">Transmembrane</keyword>
<evidence type="ECO:0000256" key="2">
    <source>
        <dbReference type="SAM" id="Phobius"/>
    </source>
</evidence>
<dbReference type="HOGENOM" id="CLU_1082096_0_0_1"/>
<dbReference type="AlphaFoldDB" id="A5DXG8"/>
<dbReference type="EMBL" id="CH981525">
    <property type="protein sequence ID" value="EDK43876.1"/>
    <property type="molecule type" value="Genomic_DNA"/>
</dbReference>
<gene>
    <name evidence="3" type="ORF">LELG_02055</name>
</gene>
<organism evidence="3 4">
    <name type="scientific">Lodderomyces elongisporus (strain ATCC 11503 / CBS 2605 / JCM 1781 / NBRC 1676 / NRRL YB-4239)</name>
    <name type="common">Yeast</name>
    <name type="synonym">Saccharomyces elongisporus</name>
    <dbReference type="NCBI Taxonomy" id="379508"/>
    <lineage>
        <taxon>Eukaryota</taxon>
        <taxon>Fungi</taxon>
        <taxon>Dikarya</taxon>
        <taxon>Ascomycota</taxon>
        <taxon>Saccharomycotina</taxon>
        <taxon>Pichiomycetes</taxon>
        <taxon>Debaryomycetaceae</taxon>
        <taxon>Candida/Lodderomyces clade</taxon>
        <taxon>Lodderomyces</taxon>
    </lineage>
</organism>
<keyword evidence="2" id="KW-1133">Transmembrane helix</keyword>
<proteinExistence type="predicted"/>
<feature type="transmembrane region" description="Helical" evidence="2">
    <location>
        <begin position="234"/>
        <end position="256"/>
    </location>
</feature>
<feature type="region of interest" description="Disordered" evidence="1">
    <location>
        <begin position="198"/>
        <end position="225"/>
    </location>
</feature>